<dbReference type="EMBL" id="AWTV01000004">
    <property type="protein sequence ID" value="KIH94116.1"/>
    <property type="molecule type" value="Genomic_DNA"/>
</dbReference>
<dbReference type="InterPro" id="IPR008928">
    <property type="entry name" value="6-hairpin_glycosidase_sf"/>
</dbReference>
<protein>
    <recommendedName>
        <fullName evidence="5">DUF1237 domain containing protein</fullName>
    </recommendedName>
</protein>
<evidence type="ECO:0008006" key="5">
    <source>
        <dbReference type="Google" id="ProtNLM"/>
    </source>
</evidence>
<sequence>MVRLGRVVGVAVAAAAAVAPVSAQPSGDDSHESHGSLDSNGRQSKRDGVDSVGCPDYTSYATSRDHQPFSGGRFNLPYQRPPPECRRFKAPEVEDTIDAMRKLVRDPDLFRLFENCFPNTLDTAIAWHGVGAGTTDEELTFVTTGDINAMWLRDSANQLQSYRSLLRPKGKKGKKDTKDDEGLSTLASLFRGTINLQARYIQNSPHCNAFRPPVESGLTVTGGFGGGDVVYPPVAHDVVFECKYELDSLAAFLQLSYDYYAATDDGAFFGKVYRKDGDDGDDGNDGNDGDDSEFRSTWVLAVEAIMATAEEMTKGTYGADGRPQFSPYQFQRPTSVATETLPNGGAGPPVQGGTGMVRSAFRPSDDACTHQLFVPANMMLARYLAACAPIMAQLGRGQAPAKTDSLRESPLVDAAAVADDDYSNYRQGHRSRYFHELALRMTNFAATIRVGIERHGRVAHPVYGDVYAYEVDGFGSHNLMDDANIPSLLSAPLLGYVDRHDPVYRNTRRLVLSRANPYYMTGPVLNGTGGPHVGTGMAWPMSLVVQIMTTDDDYEIAAALRQLVSSTDGLGLMHESVSSHDESAWTRQWFSWANGLFGQMLLDLRDRKPHLLATSFQ</sequence>
<dbReference type="AlphaFoldDB" id="A0A0C2IYH3"/>
<evidence type="ECO:0000256" key="2">
    <source>
        <dbReference type="SAM" id="SignalP"/>
    </source>
</evidence>
<dbReference type="RefSeq" id="XP_040622126.1">
    <property type="nucleotide sequence ID" value="XM_040764025.1"/>
</dbReference>
<dbReference type="Proteomes" id="UP000031575">
    <property type="component" value="Unassembled WGS sequence"/>
</dbReference>
<dbReference type="PANTHER" id="PTHR31047">
    <property type="entry name" value="MEIOTICALLY UP-REGULATED GENE 157 PROTEIN"/>
    <property type="match status" value="1"/>
</dbReference>
<reference evidence="3 4" key="1">
    <citation type="journal article" date="2014" name="BMC Genomics">
        <title>Comparative genomics of the major fungal agents of human and animal Sporotrichosis: Sporothrix schenckii and Sporothrix brasiliensis.</title>
        <authorList>
            <person name="Teixeira M.M."/>
            <person name="de Almeida L.G."/>
            <person name="Kubitschek-Barreira P."/>
            <person name="Alves F.L."/>
            <person name="Kioshima E.S."/>
            <person name="Abadio A.K."/>
            <person name="Fernandes L."/>
            <person name="Derengowski L.S."/>
            <person name="Ferreira K.S."/>
            <person name="Souza R.C."/>
            <person name="Ruiz J.C."/>
            <person name="de Andrade N.C."/>
            <person name="Paes H.C."/>
            <person name="Nicola A.M."/>
            <person name="Albuquerque P."/>
            <person name="Gerber A.L."/>
            <person name="Martins V.P."/>
            <person name="Peconick L.D."/>
            <person name="Neto A.V."/>
            <person name="Chaucanez C.B."/>
            <person name="Silva P.A."/>
            <person name="Cunha O.L."/>
            <person name="de Oliveira F.F."/>
            <person name="dos Santos T.C."/>
            <person name="Barros A.L."/>
            <person name="Soares M.A."/>
            <person name="de Oliveira L.M."/>
            <person name="Marini M.M."/>
            <person name="Villalobos-Duno H."/>
            <person name="Cunha M.M."/>
            <person name="de Hoog S."/>
            <person name="da Silveira J.F."/>
            <person name="Henrissat B."/>
            <person name="Nino-Vega G.A."/>
            <person name="Cisalpino P.S."/>
            <person name="Mora-Montes H.M."/>
            <person name="Almeida S.R."/>
            <person name="Stajich J.E."/>
            <person name="Lopes-Bezerra L.M."/>
            <person name="Vasconcelos A.T."/>
            <person name="Felipe M.S."/>
        </authorList>
    </citation>
    <scope>NUCLEOTIDE SEQUENCE [LARGE SCALE GENOMIC DNA]</scope>
    <source>
        <strain evidence="3 4">5110</strain>
    </source>
</reference>
<name>A0A0C2IYH3_9PEZI</name>
<evidence type="ECO:0000313" key="4">
    <source>
        <dbReference type="Proteomes" id="UP000031575"/>
    </source>
</evidence>
<dbReference type="Gene3D" id="1.50.10.10">
    <property type="match status" value="1"/>
</dbReference>
<dbReference type="GO" id="GO:0003824">
    <property type="term" value="F:catalytic activity"/>
    <property type="evidence" value="ECO:0007669"/>
    <property type="project" value="UniProtKB-ARBA"/>
</dbReference>
<dbReference type="SMART" id="SM01149">
    <property type="entry name" value="DUF1237"/>
    <property type="match status" value="1"/>
</dbReference>
<evidence type="ECO:0000313" key="3">
    <source>
        <dbReference type="EMBL" id="KIH94116.1"/>
    </source>
</evidence>
<feature type="signal peptide" evidence="2">
    <location>
        <begin position="1"/>
        <end position="23"/>
    </location>
</feature>
<proteinExistence type="predicted"/>
<comment type="caution">
    <text evidence="3">The sequence shown here is derived from an EMBL/GenBank/DDBJ whole genome shotgun (WGS) entry which is preliminary data.</text>
</comment>
<dbReference type="InterPro" id="IPR008313">
    <property type="entry name" value="GH125"/>
</dbReference>
<feature type="region of interest" description="Disordered" evidence="1">
    <location>
        <begin position="19"/>
        <end position="85"/>
    </location>
</feature>
<feature type="chain" id="PRO_5002167337" description="DUF1237 domain containing protein" evidence="2">
    <location>
        <begin position="24"/>
        <end position="617"/>
    </location>
</feature>
<dbReference type="PIRSF" id="PIRSF028846">
    <property type="entry name" value="UCP028846"/>
    <property type="match status" value="1"/>
</dbReference>
<dbReference type="VEuPathDB" id="FungiDB:SPBR_05762"/>
<dbReference type="HOGENOM" id="CLU_023537_2_1_1"/>
<dbReference type="OrthoDB" id="7771656at2759"/>
<dbReference type="GO" id="GO:0005975">
    <property type="term" value="P:carbohydrate metabolic process"/>
    <property type="evidence" value="ECO:0007669"/>
    <property type="project" value="InterPro"/>
</dbReference>
<organism evidence="3 4">
    <name type="scientific">Sporothrix brasiliensis 5110</name>
    <dbReference type="NCBI Taxonomy" id="1398154"/>
    <lineage>
        <taxon>Eukaryota</taxon>
        <taxon>Fungi</taxon>
        <taxon>Dikarya</taxon>
        <taxon>Ascomycota</taxon>
        <taxon>Pezizomycotina</taxon>
        <taxon>Sordariomycetes</taxon>
        <taxon>Sordariomycetidae</taxon>
        <taxon>Ophiostomatales</taxon>
        <taxon>Ophiostomataceae</taxon>
        <taxon>Sporothrix</taxon>
    </lineage>
</organism>
<keyword evidence="2" id="KW-0732">Signal</keyword>
<dbReference type="PANTHER" id="PTHR31047:SF1">
    <property type="entry name" value="DUF1237 DOMAIN-CONTAINING PROTEIN"/>
    <property type="match status" value="1"/>
</dbReference>
<evidence type="ECO:0000256" key="1">
    <source>
        <dbReference type="SAM" id="MobiDB-lite"/>
    </source>
</evidence>
<accession>A0A0C2IYH3</accession>
<dbReference type="SUPFAM" id="SSF48208">
    <property type="entry name" value="Six-hairpin glycosidases"/>
    <property type="match status" value="2"/>
</dbReference>
<gene>
    <name evidence="3" type="ORF">SPBR_05762</name>
</gene>
<dbReference type="InterPro" id="IPR012341">
    <property type="entry name" value="6hp_glycosidase-like_sf"/>
</dbReference>
<dbReference type="Pfam" id="PF06824">
    <property type="entry name" value="Glyco_hydro_125"/>
    <property type="match status" value="2"/>
</dbReference>
<dbReference type="GeneID" id="63678946"/>
<keyword evidence="4" id="KW-1185">Reference proteome</keyword>